<name>A0A6J4MV75_9BACT</name>
<evidence type="ECO:0000256" key="2">
    <source>
        <dbReference type="SAM" id="SignalP"/>
    </source>
</evidence>
<protein>
    <submittedName>
        <fullName evidence="3">Uncharacterized protein</fullName>
    </submittedName>
</protein>
<gene>
    <name evidence="3" type="ORF">AVDCRST_MAG68-5018</name>
</gene>
<evidence type="ECO:0000313" key="3">
    <source>
        <dbReference type="EMBL" id="CAA9367627.1"/>
    </source>
</evidence>
<feature type="chain" id="PRO_5026944707" evidence="2">
    <location>
        <begin position="24"/>
        <end position="182"/>
    </location>
</feature>
<reference evidence="3" key="1">
    <citation type="submission" date="2020-02" db="EMBL/GenBank/DDBJ databases">
        <authorList>
            <person name="Meier V. D."/>
        </authorList>
    </citation>
    <scope>NUCLEOTIDE SEQUENCE</scope>
    <source>
        <strain evidence="3">AVDCRST_MAG68</strain>
    </source>
</reference>
<feature type="signal peptide" evidence="2">
    <location>
        <begin position="1"/>
        <end position="23"/>
    </location>
</feature>
<dbReference type="EMBL" id="CADCTW010000229">
    <property type="protein sequence ID" value="CAA9367627.1"/>
    <property type="molecule type" value="Genomic_DNA"/>
</dbReference>
<evidence type="ECO:0000256" key="1">
    <source>
        <dbReference type="SAM" id="Phobius"/>
    </source>
</evidence>
<keyword evidence="1" id="KW-1133">Transmembrane helix</keyword>
<sequence length="182" mass="18752">MRVFPIAAVVMLLGAALDTRAGAQEPVRGDRGPLLAADTTPGVDTLDAAAERGRSDGRARAAQTRIESAWIKRGTWAGVLAVPAAPAVGISTRSPAAVTTVALGPPLAILASARFSRVKLPPEQEASLAGASPVYAAAYRMSYAEEVRSRRLKRTAVGVLRGAVASGAAAYVVFLIAYARAS</sequence>
<keyword evidence="1" id="KW-0472">Membrane</keyword>
<organism evidence="3">
    <name type="scientific">uncultured Gemmatimonadota bacterium</name>
    <dbReference type="NCBI Taxonomy" id="203437"/>
    <lineage>
        <taxon>Bacteria</taxon>
        <taxon>Pseudomonadati</taxon>
        <taxon>Gemmatimonadota</taxon>
        <taxon>environmental samples</taxon>
    </lineage>
</organism>
<proteinExistence type="predicted"/>
<accession>A0A6J4MV75</accession>
<dbReference type="AlphaFoldDB" id="A0A6J4MV75"/>
<keyword evidence="1" id="KW-0812">Transmembrane</keyword>
<keyword evidence="2" id="KW-0732">Signal</keyword>
<feature type="transmembrane region" description="Helical" evidence="1">
    <location>
        <begin position="158"/>
        <end position="179"/>
    </location>
</feature>